<feature type="binding site" evidence="7">
    <location>
        <position position="154"/>
    </location>
    <ligand>
        <name>pyridoxal 5'-phosphate</name>
        <dbReference type="ChEBI" id="CHEBI:597326"/>
    </ligand>
</feature>
<name>A0A812U6W2_9DINO</name>
<evidence type="ECO:0000256" key="2">
    <source>
        <dbReference type="ARBA" id="ARBA00007103"/>
    </source>
</evidence>
<keyword evidence="12" id="KW-1185">Reference proteome</keyword>
<dbReference type="Proteomes" id="UP000601435">
    <property type="component" value="Unassembled WGS sequence"/>
</dbReference>
<dbReference type="CDD" id="cd01561">
    <property type="entry name" value="CBS_like"/>
    <property type="match status" value="1"/>
</dbReference>
<keyword evidence="6" id="KW-0198">Cysteine biosynthesis</keyword>
<dbReference type="Pfam" id="PF00291">
    <property type="entry name" value="PALP"/>
    <property type="match status" value="1"/>
</dbReference>
<proteinExistence type="inferred from homology"/>
<dbReference type="InterPro" id="IPR005856">
    <property type="entry name" value="Cys_synth"/>
</dbReference>
<comment type="caution">
    <text evidence="11">The sequence shown here is derived from an EMBL/GenBank/DDBJ whole genome shotgun (WGS) entry which is preliminary data.</text>
</comment>
<evidence type="ECO:0000256" key="5">
    <source>
        <dbReference type="ARBA" id="ARBA00022898"/>
    </source>
</evidence>
<comment type="similarity">
    <text evidence="2">Belongs to the cysteine synthase/cystathionine beta-synthase family.</text>
</comment>
<dbReference type="InterPro" id="IPR036052">
    <property type="entry name" value="TrpB-like_PALP_sf"/>
</dbReference>
<dbReference type="InterPro" id="IPR050214">
    <property type="entry name" value="Cys_Synth/Cystath_Beta-Synth"/>
</dbReference>
<evidence type="ECO:0000259" key="10">
    <source>
        <dbReference type="Pfam" id="PF00291"/>
    </source>
</evidence>
<evidence type="ECO:0000256" key="9">
    <source>
        <dbReference type="SAM" id="SignalP"/>
    </source>
</evidence>
<organism evidence="11 12">
    <name type="scientific">Symbiodinium necroappetens</name>
    <dbReference type="NCBI Taxonomy" id="1628268"/>
    <lineage>
        <taxon>Eukaryota</taxon>
        <taxon>Sar</taxon>
        <taxon>Alveolata</taxon>
        <taxon>Dinophyceae</taxon>
        <taxon>Suessiales</taxon>
        <taxon>Symbiodiniaceae</taxon>
        <taxon>Symbiodinium</taxon>
    </lineage>
</organism>
<dbReference type="SUPFAM" id="SSF53686">
    <property type="entry name" value="Tryptophan synthase beta subunit-like PLP-dependent enzymes"/>
    <property type="match status" value="1"/>
</dbReference>
<evidence type="ECO:0000256" key="6">
    <source>
        <dbReference type="ARBA" id="ARBA00023192"/>
    </source>
</evidence>
<dbReference type="NCBIfam" id="TIGR01139">
    <property type="entry name" value="cysK"/>
    <property type="match status" value="1"/>
</dbReference>
<keyword evidence="4" id="KW-0808">Transferase</keyword>
<feature type="binding site" evidence="7">
    <location>
        <begin position="258"/>
        <end position="262"/>
    </location>
    <ligand>
        <name>pyridoxal 5'-phosphate</name>
        <dbReference type="ChEBI" id="CHEBI:597326"/>
    </ligand>
</feature>
<comment type="cofactor">
    <cofactor evidence="1 7">
        <name>pyridoxal 5'-phosphate</name>
        <dbReference type="ChEBI" id="CHEBI:597326"/>
    </cofactor>
</comment>
<dbReference type="PANTHER" id="PTHR10314">
    <property type="entry name" value="CYSTATHIONINE BETA-SYNTHASE"/>
    <property type="match status" value="1"/>
</dbReference>
<dbReference type="InterPro" id="IPR001926">
    <property type="entry name" value="TrpB-like_PALP"/>
</dbReference>
<feature type="modified residue" description="N6-(pyridoxal phosphate)lysine" evidence="8">
    <location>
        <position position="124"/>
    </location>
</feature>
<keyword evidence="3" id="KW-0028">Amino-acid biosynthesis</keyword>
<evidence type="ECO:0000256" key="4">
    <source>
        <dbReference type="ARBA" id="ARBA00022679"/>
    </source>
</evidence>
<feature type="binding site" evidence="7">
    <location>
        <position position="346"/>
    </location>
    <ligand>
        <name>pyridoxal 5'-phosphate</name>
        <dbReference type="ChEBI" id="CHEBI:597326"/>
    </ligand>
</feature>
<dbReference type="InterPro" id="IPR005859">
    <property type="entry name" value="CysK"/>
</dbReference>
<dbReference type="GO" id="GO:0004124">
    <property type="term" value="F:cysteine synthase activity"/>
    <property type="evidence" value="ECO:0007669"/>
    <property type="project" value="InterPro"/>
</dbReference>
<sequence>MLNLNSFDASRYPLWLMVGLLMASSQLASAAQASIDRPFIGAADIVVRALESSAITIKERADTDRFVILYAEGEAQQSVAITLFALPQQSDRMTVTVNSASPADQHFDHQLLQVEAFNPLSSVKDRLAYAVIKDALDKGTLAPGQTVIEATSGNTGIALAMVCAVMGHPFVATMAESFSVERRKIMRALGAKVILTPAAERGSGMVKRAEELAAKHNWFLTRQFENPANPAYHANTTGPEILRDFAGERLDYWVSGWGTGGTLSGAGRVMKAARPDLKVVATEPEQAALLSGGDWSPHKIQGWTPDFIPSVLDREVADMIVTINDEESMANALKIAQQEGIFTGISGGATLTAALKVADQAEAGSVILAMLPDTAERYMSTPLFADINEGSDDEWLDSL</sequence>
<keyword evidence="5 7" id="KW-0663">Pyridoxal phosphate</keyword>
<reference evidence="11" key="1">
    <citation type="submission" date="2021-02" db="EMBL/GenBank/DDBJ databases">
        <authorList>
            <person name="Dougan E. K."/>
            <person name="Rhodes N."/>
            <person name="Thang M."/>
            <person name="Chan C."/>
        </authorList>
    </citation>
    <scope>NUCLEOTIDE SEQUENCE</scope>
</reference>
<gene>
    <name evidence="11" type="primary">dcsD</name>
    <name evidence="11" type="ORF">SNEC2469_LOCUS16413</name>
</gene>
<evidence type="ECO:0000256" key="1">
    <source>
        <dbReference type="ARBA" id="ARBA00001933"/>
    </source>
</evidence>
<evidence type="ECO:0000256" key="7">
    <source>
        <dbReference type="PIRSR" id="PIRSR605856-50"/>
    </source>
</evidence>
<feature type="signal peptide" evidence="9">
    <location>
        <begin position="1"/>
        <end position="30"/>
    </location>
</feature>
<feature type="chain" id="PRO_5032664458" evidence="9">
    <location>
        <begin position="31"/>
        <end position="399"/>
    </location>
</feature>
<evidence type="ECO:0000256" key="8">
    <source>
        <dbReference type="PIRSR" id="PIRSR605856-51"/>
    </source>
</evidence>
<feature type="domain" description="Tryptophan synthase beta chain-like PALP" evidence="10">
    <location>
        <begin position="111"/>
        <end position="373"/>
    </location>
</feature>
<dbReference type="NCBIfam" id="TIGR01136">
    <property type="entry name" value="cysKM"/>
    <property type="match status" value="1"/>
</dbReference>
<protein>
    <submittedName>
        <fullName evidence="11">DcsD protein</fullName>
    </submittedName>
</protein>
<dbReference type="OrthoDB" id="10259545at2759"/>
<dbReference type="Gene3D" id="3.40.50.1100">
    <property type="match status" value="2"/>
</dbReference>
<evidence type="ECO:0000313" key="11">
    <source>
        <dbReference type="EMBL" id="CAE7565394.1"/>
    </source>
</evidence>
<keyword evidence="9" id="KW-0732">Signal</keyword>
<evidence type="ECO:0000256" key="3">
    <source>
        <dbReference type="ARBA" id="ARBA00022605"/>
    </source>
</evidence>
<accession>A0A812U6W2</accession>
<evidence type="ECO:0000313" key="12">
    <source>
        <dbReference type="Proteomes" id="UP000601435"/>
    </source>
</evidence>
<dbReference type="EMBL" id="CAJNJA010026807">
    <property type="protein sequence ID" value="CAE7565394.1"/>
    <property type="molecule type" value="Genomic_DNA"/>
</dbReference>
<dbReference type="FunFam" id="3.40.50.1100:FF:000006">
    <property type="entry name" value="Cysteine synthase"/>
    <property type="match status" value="1"/>
</dbReference>
<dbReference type="GO" id="GO:0006535">
    <property type="term" value="P:cysteine biosynthetic process from serine"/>
    <property type="evidence" value="ECO:0007669"/>
    <property type="project" value="InterPro"/>
</dbReference>
<dbReference type="AlphaFoldDB" id="A0A812U6W2"/>